<evidence type="ECO:0000256" key="1">
    <source>
        <dbReference type="SAM" id="MobiDB-lite"/>
    </source>
</evidence>
<accession>V8N9N2</accession>
<feature type="compositionally biased region" description="Basic and acidic residues" evidence="1">
    <location>
        <begin position="1"/>
        <end position="22"/>
    </location>
</feature>
<gene>
    <name evidence="2" type="primary">Srst</name>
    <name evidence="2" type="ORF">L345_15637</name>
</gene>
<keyword evidence="3" id="KW-1185">Reference proteome</keyword>
<feature type="compositionally biased region" description="Basic and acidic residues" evidence="1">
    <location>
        <begin position="30"/>
        <end position="68"/>
    </location>
</feature>
<reference evidence="2 3" key="1">
    <citation type="journal article" date="2013" name="Proc. Natl. Acad. Sci. U.S.A.">
        <title>The king cobra genome reveals dynamic gene evolution and adaptation in the snake venom system.</title>
        <authorList>
            <person name="Vonk F.J."/>
            <person name="Casewell N.R."/>
            <person name="Henkel C.V."/>
            <person name="Heimberg A.M."/>
            <person name="Jansen H.J."/>
            <person name="McCleary R.J."/>
            <person name="Kerkkamp H.M."/>
            <person name="Vos R.A."/>
            <person name="Guerreiro I."/>
            <person name="Calvete J.J."/>
            <person name="Wuster W."/>
            <person name="Woods A.E."/>
            <person name="Logan J.M."/>
            <person name="Harrison R.A."/>
            <person name="Castoe T.A."/>
            <person name="de Koning A.P."/>
            <person name="Pollock D.D."/>
            <person name="Yandell M."/>
            <person name="Calderon D."/>
            <person name="Renjifo C."/>
            <person name="Currier R.B."/>
            <person name="Salgado D."/>
            <person name="Pla D."/>
            <person name="Sanz L."/>
            <person name="Hyder A.S."/>
            <person name="Ribeiro J.M."/>
            <person name="Arntzen J.W."/>
            <person name="van den Thillart G.E."/>
            <person name="Boetzer M."/>
            <person name="Pirovano W."/>
            <person name="Dirks R.P."/>
            <person name="Spaink H.P."/>
            <person name="Duboule D."/>
            <person name="McGlinn E."/>
            <person name="Kini R.M."/>
            <person name="Richardson M.K."/>
        </authorList>
    </citation>
    <scope>NUCLEOTIDE SEQUENCE</scope>
    <source>
        <tissue evidence="2">Blood</tissue>
    </source>
</reference>
<name>V8N9N2_OPHHA</name>
<feature type="region of interest" description="Disordered" evidence="1">
    <location>
        <begin position="1"/>
        <end position="139"/>
    </location>
</feature>
<evidence type="ECO:0000313" key="3">
    <source>
        <dbReference type="Proteomes" id="UP000018936"/>
    </source>
</evidence>
<feature type="compositionally biased region" description="Basic and acidic residues" evidence="1">
    <location>
        <begin position="78"/>
        <end position="131"/>
    </location>
</feature>
<protein>
    <submittedName>
        <fullName evidence="2">Octapeptide-repeat protein T2</fullName>
    </submittedName>
</protein>
<sequence>SREGGREGERKEEGREEKEGKGGKKGRQGGRRETKEGRREGGRKEGERERDEGGMKEERRESQRDKGREGRKKKEGGKKKGWEGGQRQRKEGRKEGGRKEEKKEREGRMNKERREGWRGKGREGGREEGHGNSHQLSSTAEKLLSVSSFPGTVPMWVARCTNETIAAIHLKTEAKGCKRRHNRLVATFLRIWKCRKKRPFPGVENLPPQFQWNYVEIPGKLQPLLFSSTQRCPFPFFSHVFISQSRIFHLKNVDRIQKRQQQSPNFLLLSETVAFSWVVGLSSGVTSDYDFCNISTAIKKSRPMDILSSIVVVSRGLLVILTEENSRNTV</sequence>
<dbReference type="AlphaFoldDB" id="V8N9N2"/>
<feature type="non-terminal residue" evidence="2">
    <location>
        <position position="1"/>
    </location>
</feature>
<feature type="non-terminal residue" evidence="2">
    <location>
        <position position="330"/>
    </location>
</feature>
<comment type="caution">
    <text evidence="2">The sequence shown here is derived from an EMBL/GenBank/DDBJ whole genome shotgun (WGS) entry which is preliminary data.</text>
</comment>
<proteinExistence type="predicted"/>
<dbReference type="EMBL" id="AZIM01006480">
    <property type="protein sequence ID" value="ETE58641.1"/>
    <property type="molecule type" value="Genomic_DNA"/>
</dbReference>
<evidence type="ECO:0000313" key="2">
    <source>
        <dbReference type="EMBL" id="ETE58641.1"/>
    </source>
</evidence>
<organism evidence="2 3">
    <name type="scientific">Ophiophagus hannah</name>
    <name type="common">King cobra</name>
    <name type="synonym">Naja hannah</name>
    <dbReference type="NCBI Taxonomy" id="8665"/>
    <lineage>
        <taxon>Eukaryota</taxon>
        <taxon>Metazoa</taxon>
        <taxon>Chordata</taxon>
        <taxon>Craniata</taxon>
        <taxon>Vertebrata</taxon>
        <taxon>Euteleostomi</taxon>
        <taxon>Lepidosauria</taxon>
        <taxon>Squamata</taxon>
        <taxon>Bifurcata</taxon>
        <taxon>Unidentata</taxon>
        <taxon>Episquamata</taxon>
        <taxon>Toxicofera</taxon>
        <taxon>Serpentes</taxon>
        <taxon>Colubroidea</taxon>
        <taxon>Elapidae</taxon>
        <taxon>Elapinae</taxon>
        <taxon>Ophiophagus</taxon>
    </lineage>
</organism>
<dbReference type="Proteomes" id="UP000018936">
    <property type="component" value="Unassembled WGS sequence"/>
</dbReference>